<comment type="caution">
    <text evidence="2">The sequence shown here is derived from an EMBL/GenBank/DDBJ whole genome shotgun (WGS) entry which is preliminary data.</text>
</comment>
<accession>A0AA39IQU7</accession>
<protein>
    <submittedName>
        <fullName evidence="2">Uncharacterized protein</fullName>
    </submittedName>
</protein>
<name>A0AA39IQU7_9BILA</name>
<keyword evidence="3" id="KW-1185">Reference proteome</keyword>
<feature type="signal peptide" evidence="1">
    <location>
        <begin position="1"/>
        <end position="19"/>
    </location>
</feature>
<evidence type="ECO:0000313" key="3">
    <source>
        <dbReference type="Proteomes" id="UP001175271"/>
    </source>
</evidence>
<keyword evidence="1" id="KW-0732">Signal</keyword>
<reference evidence="2" key="1">
    <citation type="submission" date="2023-06" db="EMBL/GenBank/DDBJ databases">
        <title>Genomic analysis of the entomopathogenic nematode Steinernema hermaphroditum.</title>
        <authorList>
            <person name="Schwarz E.M."/>
            <person name="Heppert J.K."/>
            <person name="Baniya A."/>
            <person name="Schwartz H.T."/>
            <person name="Tan C.-H."/>
            <person name="Antoshechkin I."/>
            <person name="Sternberg P.W."/>
            <person name="Goodrich-Blair H."/>
            <person name="Dillman A.R."/>
        </authorList>
    </citation>
    <scope>NUCLEOTIDE SEQUENCE</scope>
    <source>
        <strain evidence="2">PS9179</strain>
        <tissue evidence="2">Whole animal</tissue>
    </source>
</reference>
<organism evidence="2 3">
    <name type="scientific">Steinernema hermaphroditum</name>
    <dbReference type="NCBI Taxonomy" id="289476"/>
    <lineage>
        <taxon>Eukaryota</taxon>
        <taxon>Metazoa</taxon>
        <taxon>Ecdysozoa</taxon>
        <taxon>Nematoda</taxon>
        <taxon>Chromadorea</taxon>
        <taxon>Rhabditida</taxon>
        <taxon>Tylenchina</taxon>
        <taxon>Panagrolaimomorpha</taxon>
        <taxon>Strongyloidoidea</taxon>
        <taxon>Steinernematidae</taxon>
        <taxon>Steinernema</taxon>
    </lineage>
</organism>
<dbReference type="EMBL" id="JAUCMV010000001">
    <property type="protein sequence ID" value="KAK0428783.1"/>
    <property type="molecule type" value="Genomic_DNA"/>
</dbReference>
<dbReference type="AlphaFoldDB" id="A0AA39IQU7"/>
<sequence length="286" mass="32971">MIGCVHLALLLCAITAVSTISRPTHLKPCDFRMFKDSFFVLFRDGSFQSPGGNYHVLNGDTTYDEFNSKLDQYEHGRRDSLMIPSSLKVFYTSQYSHLVYVWANEWNEAHFGIQSWKNLRDHVREERTAGDMAREQPKINISSELGSSVDYLPITDPGRGPFICDENRQRSCGKDKEWVEIVNNFSGKVLPTGRVYAAAPAWTRESYFLNQLKAGNFKLTAEVFDDDPDYLYHILVILDKRYSISEVSWCYIRKFSTHSAESRRMVILPKDNPHLGVYVELGMNLW</sequence>
<evidence type="ECO:0000313" key="2">
    <source>
        <dbReference type="EMBL" id="KAK0428783.1"/>
    </source>
</evidence>
<proteinExistence type="predicted"/>
<evidence type="ECO:0000256" key="1">
    <source>
        <dbReference type="SAM" id="SignalP"/>
    </source>
</evidence>
<gene>
    <name evidence="2" type="ORF">QR680_011001</name>
</gene>
<feature type="chain" id="PRO_5041271012" evidence="1">
    <location>
        <begin position="20"/>
        <end position="286"/>
    </location>
</feature>
<dbReference type="Proteomes" id="UP001175271">
    <property type="component" value="Unassembled WGS sequence"/>
</dbReference>